<name>A0AAW1UBE3_9CUCU</name>
<accession>A0AAW1UBE3</accession>
<gene>
    <name evidence="2" type="ORF">WA026_017766</name>
</gene>
<dbReference type="Proteomes" id="UP001431783">
    <property type="component" value="Unassembled WGS sequence"/>
</dbReference>
<keyword evidence="3" id="KW-1185">Reference proteome</keyword>
<organism evidence="2 3">
    <name type="scientific">Henosepilachna vigintioctopunctata</name>
    <dbReference type="NCBI Taxonomy" id="420089"/>
    <lineage>
        <taxon>Eukaryota</taxon>
        <taxon>Metazoa</taxon>
        <taxon>Ecdysozoa</taxon>
        <taxon>Arthropoda</taxon>
        <taxon>Hexapoda</taxon>
        <taxon>Insecta</taxon>
        <taxon>Pterygota</taxon>
        <taxon>Neoptera</taxon>
        <taxon>Endopterygota</taxon>
        <taxon>Coleoptera</taxon>
        <taxon>Polyphaga</taxon>
        <taxon>Cucujiformia</taxon>
        <taxon>Coccinelloidea</taxon>
        <taxon>Coccinellidae</taxon>
        <taxon>Epilachninae</taxon>
        <taxon>Epilachnini</taxon>
        <taxon>Henosepilachna</taxon>
    </lineage>
</organism>
<sequence length="155" mass="17970">MSKEIKPCCVFCFKRSEPSKTFPDDISKKCNEILVIRKEYKLSMSDAKVPKECNDYQKYHSKCYKTFSALPPKNIEMNSTEACDVIIYDGFFILTSTTAHEAERETEAESIEIEETEEQEEKENESVFDYSDDNSEETEYESDSSVERNGEDIND</sequence>
<feature type="compositionally biased region" description="Basic and acidic residues" evidence="1">
    <location>
        <begin position="145"/>
        <end position="155"/>
    </location>
</feature>
<feature type="region of interest" description="Disordered" evidence="1">
    <location>
        <begin position="100"/>
        <end position="155"/>
    </location>
</feature>
<evidence type="ECO:0000313" key="3">
    <source>
        <dbReference type="Proteomes" id="UP001431783"/>
    </source>
</evidence>
<evidence type="ECO:0000313" key="2">
    <source>
        <dbReference type="EMBL" id="KAK9877370.1"/>
    </source>
</evidence>
<protein>
    <submittedName>
        <fullName evidence="2">Uncharacterized protein</fullName>
    </submittedName>
</protein>
<dbReference type="AlphaFoldDB" id="A0AAW1UBE3"/>
<comment type="caution">
    <text evidence="2">The sequence shown here is derived from an EMBL/GenBank/DDBJ whole genome shotgun (WGS) entry which is preliminary data.</text>
</comment>
<evidence type="ECO:0000256" key="1">
    <source>
        <dbReference type="SAM" id="MobiDB-lite"/>
    </source>
</evidence>
<feature type="compositionally biased region" description="Acidic residues" evidence="1">
    <location>
        <begin position="130"/>
        <end position="144"/>
    </location>
</feature>
<reference evidence="2 3" key="1">
    <citation type="submission" date="2023-03" db="EMBL/GenBank/DDBJ databases">
        <title>Genome insight into feeding habits of ladybird beetles.</title>
        <authorList>
            <person name="Li H.-S."/>
            <person name="Huang Y.-H."/>
            <person name="Pang H."/>
        </authorList>
    </citation>
    <scope>NUCLEOTIDE SEQUENCE [LARGE SCALE GENOMIC DNA]</scope>
    <source>
        <strain evidence="2">SYSU_2023b</strain>
        <tissue evidence="2">Whole body</tissue>
    </source>
</reference>
<feature type="compositionally biased region" description="Acidic residues" evidence="1">
    <location>
        <begin position="108"/>
        <end position="123"/>
    </location>
</feature>
<proteinExistence type="predicted"/>
<dbReference type="EMBL" id="JARQZJ010000041">
    <property type="protein sequence ID" value="KAK9877370.1"/>
    <property type="molecule type" value="Genomic_DNA"/>
</dbReference>